<dbReference type="RefSeq" id="WP_107817647.1">
    <property type="nucleotide sequence ID" value="NZ_QAOH01000016.1"/>
</dbReference>
<feature type="chain" id="PRO_5015395732" evidence="3">
    <location>
        <begin position="21"/>
        <end position="219"/>
    </location>
</feature>
<keyword evidence="5" id="KW-1185">Reference proteome</keyword>
<evidence type="ECO:0000256" key="2">
    <source>
        <dbReference type="SAM" id="MobiDB-lite"/>
    </source>
</evidence>
<dbReference type="Proteomes" id="UP000244077">
    <property type="component" value="Unassembled WGS sequence"/>
</dbReference>
<dbReference type="InterPro" id="IPR024930">
    <property type="entry name" value="Skp_dom_sf"/>
</dbReference>
<reference evidence="4 5" key="1">
    <citation type="submission" date="2018-04" db="EMBL/GenBank/DDBJ databases">
        <title>Genomic Encyclopedia of Archaeal and Bacterial Type Strains, Phase II (KMG-II): from individual species to whole genera.</title>
        <authorList>
            <person name="Goeker M."/>
        </authorList>
    </citation>
    <scope>NUCLEOTIDE SEQUENCE [LARGE SCALE GENOMIC DNA]</scope>
    <source>
        <strain evidence="4 5">DSM 100434</strain>
    </source>
</reference>
<dbReference type="GO" id="GO:0051082">
    <property type="term" value="F:unfolded protein binding"/>
    <property type="evidence" value="ECO:0007669"/>
    <property type="project" value="InterPro"/>
</dbReference>
<keyword evidence="3" id="KW-0732">Signal</keyword>
<feature type="signal peptide" evidence="3">
    <location>
        <begin position="1"/>
        <end position="20"/>
    </location>
</feature>
<feature type="region of interest" description="Disordered" evidence="2">
    <location>
        <begin position="193"/>
        <end position="219"/>
    </location>
</feature>
<keyword evidence="1" id="KW-0175">Coiled coil</keyword>
<dbReference type="SMART" id="SM00935">
    <property type="entry name" value="OmpH"/>
    <property type="match status" value="1"/>
</dbReference>
<gene>
    <name evidence="4" type="ORF">C8N42_11627</name>
</gene>
<evidence type="ECO:0000256" key="3">
    <source>
        <dbReference type="SAM" id="SignalP"/>
    </source>
</evidence>
<organism evidence="4 5">
    <name type="scientific">Celeribacter persicus</name>
    <dbReference type="NCBI Taxonomy" id="1651082"/>
    <lineage>
        <taxon>Bacteria</taxon>
        <taxon>Pseudomonadati</taxon>
        <taxon>Pseudomonadota</taxon>
        <taxon>Alphaproteobacteria</taxon>
        <taxon>Rhodobacterales</taxon>
        <taxon>Roseobacteraceae</taxon>
        <taxon>Celeribacter</taxon>
    </lineage>
</organism>
<name>A0A2T5H903_9RHOB</name>
<dbReference type="AlphaFoldDB" id="A0A2T5H903"/>
<dbReference type="Pfam" id="PF03938">
    <property type="entry name" value="OmpH"/>
    <property type="match status" value="1"/>
</dbReference>
<accession>A0A2T5H903</accession>
<proteinExistence type="predicted"/>
<evidence type="ECO:0000256" key="1">
    <source>
        <dbReference type="SAM" id="Coils"/>
    </source>
</evidence>
<protein>
    <submittedName>
        <fullName evidence="4">Periplasmic chaperone for outer membrane proteins Skp</fullName>
    </submittedName>
</protein>
<sequence length="219" mass="23747">MRFAAVLICVLCLGSFAAVAQETGTATVSETGTGQATEKARSRLVFPVLVFDRARVLTQSAAGKALEERIEAAHTALLEENTRIYDELEAEEQELADIRNSLSEEVFRPRAQAFDEKVEALRAEQDRKGQAIQAQYDEGLTSLEEEINTVLASIAREYGALLVFERGQVYLLSGAIDVSGMLIERLDARMNVSEETDSATGTGSDSDAPAAETATPQQD</sequence>
<dbReference type="OrthoDB" id="7868372at2"/>
<evidence type="ECO:0000313" key="5">
    <source>
        <dbReference type="Proteomes" id="UP000244077"/>
    </source>
</evidence>
<dbReference type="EMBL" id="QAOH01000016">
    <property type="protein sequence ID" value="PTQ68012.1"/>
    <property type="molecule type" value="Genomic_DNA"/>
</dbReference>
<feature type="coiled-coil region" evidence="1">
    <location>
        <begin position="74"/>
        <end position="105"/>
    </location>
</feature>
<dbReference type="SUPFAM" id="SSF111384">
    <property type="entry name" value="OmpH-like"/>
    <property type="match status" value="1"/>
</dbReference>
<evidence type="ECO:0000313" key="4">
    <source>
        <dbReference type="EMBL" id="PTQ68012.1"/>
    </source>
</evidence>
<comment type="caution">
    <text evidence="4">The sequence shown here is derived from an EMBL/GenBank/DDBJ whole genome shotgun (WGS) entry which is preliminary data.</text>
</comment>
<dbReference type="Gene3D" id="3.30.910.20">
    <property type="entry name" value="Skp domain"/>
    <property type="match status" value="1"/>
</dbReference>
<dbReference type="InterPro" id="IPR005632">
    <property type="entry name" value="Chaperone_Skp"/>
</dbReference>